<feature type="transmembrane region" description="Helical" evidence="7">
    <location>
        <begin position="281"/>
        <end position="302"/>
    </location>
</feature>
<evidence type="ECO:0000256" key="6">
    <source>
        <dbReference type="ARBA" id="ARBA00050768"/>
    </source>
</evidence>
<dbReference type="RefSeq" id="XP_003668099.1">
    <property type="nucleotide sequence ID" value="XM_003668051.1"/>
</dbReference>
<comment type="catalytic activity">
    <reaction evidence="6">
        <text>L-histidine(out) + L-arginine(in) = L-histidine(in) + L-arginine(out)</text>
        <dbReference type="Rhea" id="RHEA:71063"/>
        <dbReference type="ChEBI" id="CHEBI:32682"/>
        <dbReference type="ChEBI" id="CHEBI:57595"/>
    </reaction>
</comment>
<dbReference type="Proteomes" id="UP000000689">
    <property type="component" value="Chromosome 1"/>
</dbReference>
<dbReference type="OrthoDB" id="8048523at2759"/>
<evidence type="ECO:0000313" key="9">
    <source>
        <dbReference type="Proteomes" id="UP000000689"/>
    </source>
</evidence>
<feature type="transmembrane region" description="Helical" evidence="7">
    <location>
        <begin position="45"/>
        <end position="63"/>
    </location>
</feature>
<reference evidence="8 9" key="1">
    <citation type="journal article" date="2011" name="Proc. Natl. Acad. Sci. U.S.A.">
        <title>Evolutionary erosion of yeast sex chromosomes by mating-type switching accidents.</title>
        <authorList>
            <person name="Gordon J.L."/>
            <person name="Armisen D."/>
            <person name="Proux-Wera E."/>
            <person name="Oheigeartaigh S.S."/>
            <person name="Byrne K.P."/>
            <person name="Wolfe K.H."/>
        </authorList>
    </citation>
    <scope>NUCLEOTIDE SEQUENCE [LARGE SCALE GENOMIC DNA]</scope>
    <source>
        <strain evidence="9">ATCC 10597 / BCRC 20456 / CBS 421 / NBRC 0211 / NRRL Y-12639</strain>
    </source>
</reference>
<protein>
    <recommendedName>
        <fullName evidence="10">PQ-loop repeat-containing protein</fullName>
    </recommendedName>
</protein>
<evidence type="ECO:0000256" key="1">
    <source>
        <dbReference type="ARBA" id="ARBA00004141"/>
    </source>
</evidence>
<evidence type="ECO:0008006" key="10">
    <source>
        <dbReference type="Google" id="ProtNLM"/>
    </source>
</evidence>
<evidence type="ECO:0000256" key="2">
    <source>
        <dbReference type="ARBA" id="ARBA00022692"/>
    </source>
</evidence>
<dbReference type="Pfam" id="PF04193">
    <property type="entry name" value="PQ-loop"/>
    <property type="match status" value="2"/>
</dbReference>
<organism evidence="8 9">
    <name type="scientific">Naumovozyma dairenensis (strain ATCC 10597 / BCRC 20456 / CBS 421 / NBRC 0211 / NRRL Y-12639)</name>
    <name type="common">Saccharomyces dairenensis</name>
    <dbReference type="NCBI Taxonomy" id="1071378"/>
    <lineage>
        <taxon>Eukaryota</taxon>
        <taxon>Fungi</taxon>
        <taxon>Dikarya</taxon>
        <taxon>Ascomycota</taxon>
        <taxon>Saccharomycotina</taxon>
        <taxon>Saccharomycetes</taxon>
        <taxon>Saccharomycetales</taxon>
        <taxon>Saccharomycetaceae</taxon>
        <taxon>Naumovozyma</taxon>
    </lineage>
</organism>
<dbReference type="GeneID" id="11497458"/>
<dbReference type="GO" id="GO:0015174">
    <property type="term" value="F:basic amino acid transmembrane transporter activity"/>
    <property type="evidence" value="ECO:0007669"/>
    <property type="project" value="UniProtKB-ARBA"/>
</dbReference>
<evidence type="ECO:0000256" key="4">
    <source>
        <dbReference type="ARBA" id="ARBA00023136"/>
    </source>
</evidence>
<evidence type="ECO:0000256" key="7">
    <source>
        <dbReference type="SAM" id="Phobius"/>
    </source>
</evidence>
<dbReference type="GO" id="GO:0098852">
    <property type="term" value="C:lytic vacuole membrane"/>
    <property type="evidence" value="ECO:0007669"/>
    <property type="project" value="UniProtKB-ARBA"/>
</dbReference>
<dbReference type="FunFam" id="1.20.1280.290:FF:000012">
    <property type="entry name" value="Vacuolar membrane PQ loop repeat protein"/>
    <property type="match status" value="1"/>
</dbReference>
<evidence type="ECO:0000256" key="5">
    <source>
        <dbReference type="ARBA" id="ARBA00038039"/>
    </source>
</evidence>
<evidence type="ECO:0000313" key="8">
    <source>
        <dbReference type="EMBL" id="CCD22856.1"/>
    </source>
</evidence>
<comment type="similarity">
    <text evidence="5">Belongs to the laat-1 family.</text>
</comment>
<name>G0W4W8_NAUDC</name>
<dbReference type="HOGENOM" id="CLU_019699_1_0_1"/>
<keyword evidence="4 7" id="KW-0472">Membrane</keyword>
<keyword evidence="3 7" id="KW-1133">Transmembrane helix</keyword>
<proteinExistence type="inferred from homology"/>
<dbReference type="PROSITE" id="PS51257">
    <property type="entry name" value="PROKAR_LIPOPROTEIN"/>
    <property type="match status" value="1"/>
</dbReference>
<gene>
    <name evidence="8" type="primary">NDAI0A07020</name>
    <name evidence="8" type="ordered locus">NDAI_0A07020</name>
</gene>
<feature type="transmembrane region" description="Helical" evidence="7">
    <location>
        <begin position="248"/>
        <end position="269"/>
    </location>
</feature>
<dbReference type="PANTHER" id="PTHR16201:SF35">
    <property type="entry name" value="VACUOLAR AMINO ACID TRANSPORTER YPQ1-RELATED"/>
    <property type="match status" value="1"/>
</dbReference>
<sequence length="343" mass="39144">MRLAVVEWNRQNISGITGFMSISCWVVVFLPQIYENFIRKSSEGLSLLFIVLWLIGDIFNWLGAIKQRLLSTMIILAAYYTIADIILWFQCIWYQERDSLFKTLAVKNSNGNTEEGSNYENEPLLNSLHSIERALTIPDLEHGSQDFTYDNNKKLRNNGNLTIHNFLIVNSVIFSGFLSWYIQYCSTLPPRRDTASSVSPKASTTVPRLEMDLMAQIFGYLSAVLYLGSRVPQILLNFKRKSCDGVSFLFFLFACLGNTLFIISVLVVSLDPRYLLVNASWLIGSSGTLLLDLTIFIQFFIFGDGQENSKRTTAEEEEEYEDATNFTSMNTQKITNLIHDEEN</sequence>
<dbReference type="eggNOG" id="KOG2913">
    <property type="taxonomic scope" value="Eukaryota"/>
</dbReference>
<dbReference type="OMA" id="RTTEWKK"/>
<dbReference type="KEGG" id="ndi:NDAI_0A07020"/>
<dbReference type="InterPro" id="IPR051415">
    <property type="entry name" value="LAAT-1"/>
</dbReference>
<dbReference type="PANTHER" id="PTHR16201">
    <property type="entry name" value="SEVEN TRANSMEMBRANE PROTEIN 1-RELATED"/>
    <property type="match status" value="1"/>
</dbReference>
<feature type="transmembrane region" description="Helical" evidence="7">
    <location>
        <begin position="12"/>
        <end position="33"/>
    </location>
</feature>
<dbReference type="EMBL" id="HE580267">
    <property type="protein sequence ID" value="CCD22856.1"/>
    <property type="molecule type" value="Genomic_DNA"/>
</dbReference>
<dbReference type="SMART" id="SM00679">
    <property type="entry name" value="CTNS"/>
    <property type="match status" value="2"/>
</dbReference>
<dbReference type="InterPro" id="IPR006603">
    <property type="entry name" value="PQ-loop_rpt"/>
</dbReference>
<feature type="transmembrane region" description="Helical" evidence="7">
    <location>
        <begin position="69"/>
        <end position="94"/>
    </location>
</feature>
<dbReference type="FunFam" id="1.20.1280.290:FF:000009">
    <property type="entry name" value="PQ loop repeat family protein"/>
    <property type="match status" value="1"/>
</dbReference>
<dbReference type="Gene3D" id="1.20.1280.290">
    <property type="match status" value="2"/>
</dbReference>
<accession>G0W4W8</accession>
<feature type="transmembrane region" description="Helical" evidence="7">
    <location>
        <begin position="163"/>
        <end position="182"/>
    </location>
</feature>
<keyword evidence="2 7" id="KW-0812">Transmembrane</keyword>
<evidence type="ECO:0000256" key="3">
    <source>
        <dbReference type="ARBA" id="ARBA00022989"/>
    </source>
</evidence>
<dbReference type="AlphaFoldDB" id="G0W4W8"/>
<dbReference type="GO" id="GO:0034486">
    <property type="term" value="P:vacuolar transmembrane transport"/>
    <property type="evidence" value="ECO:0007669"/>
    <property type="project" value="UniProtKB-ARBA"/>
</dbReference>
<comment type="subcellular location">
    <subcellularLocation>
        <location evidence="1">Membrane</location>
        <topology evidence="1">Multi-pass membrane protein</topology>
    </subcellularLocation>
</comment>
<keyword evidence="9" id="KW-1185">Reference proteome</keyword>